<dbReference type="RefSeq" id="WP_209006781.1">
    <property type="nucleotide sequence ID" value="NZ_CP120863.1"/>
</dbReference>
<protein>
    <submittedName>
        <fullName evidence="2">Uncharacterized protein</fullName>
    </submittedName>
</protein>
<evidence type="ECO:0000313" key="2">
    <source>
        <dbReference type="EMBL" id="WFE90279.1"/>
    </source>
</evidence>
<gene>
    <name evidence="2" type="ORF">K1718_02705</name>
</gene>
<dbReference type="Proteomes" id="UP001209803">
    <property type="component" value="Chromosome"/>
</dbReference>
<sequence length="88" mass="8883">MLGILDLLGTIGGNILSLPGILGLALGMMTRNWLVAAVMGGLVGVFETVVFAGFHASEIGYFDLAIAVLVGVLAGSLGCAIRHRGATA</sequence>
<feature type="transmembrane region" description="Helical" evidence="1">
    <location>
        <begin position="60"/>
        <end position="81"/>
    </location>
</feature>
<keyword evidence="1" id="KW-1133">Transmembrane helix</keyword>
<evidence type="ECO:0000256" key="1">
    <source>
        <dbReference type="SAM" id="Phobius"/>
    </source>
</evidence>
<feature type="transmembrane region" description="Helical" evidence="1">
    <location>
        <begin position="6"/>
        <end position="26"/>
    </location>
</feature>
<reference evidence="2 3" key="1">
    <citation type="submission" date="2023-03" db="EMBL/GenBank/DDBJ databases">
        <title>Roseibium porphyridii sp. nov. and Roseibium rhodosorbium sp. nov. isolated from marine algae, Porphyridium cruentum and Rhodosorus marinus, respectively.</title>
        <authorList>
            <person name="Lee M.W."/>
            <person name="Choi B.J."/>
            <person name="Lee J.K."/>
            <person name="Choi D.G."/>
            <person name="Baek J.H."/>
            <person name="Bayburt H."/>
            <person name="Kim J.M."/>
            <person name="Han D.M."/>
            <person name="Kim K.H."/>
            <person name="Jeon C.O."/>
        </authorList>
    </citation>
    <scope>NUCLEOTIDE SEQUENCE [LARGE SCALE GENOMIC DNA]</scope>
    <source>
        <strain evidence="2 3">KMA01</strain>
    </source>
</reference>
<organism evidence="2 3">
    <name type="scientific">Roseibium porphyridii</name>
    <dbReference type="NCBI Taxonomy" id="2866279"/>
    <lineage>
        <taxon>Bacteria</taxon>
        <taxon>Pseudomonadati</taxon>
        <taxon>Pseudomonadota</taxon>
        <taxon>Alphaproteobacteria</taxon>
        <taxon>Hyphomicrobiales</taxon>
        <taxon>Stappiaceae</taxon>
        <taxon>Roseibium</taxon>
    </lineage>
</organism>
<feature type="transmembrane region" description="Helical" evidence="1">
    <location>
        <begin position="33"/>
        <end position="54"/>
    </location>
</feature>
<accession>A0ABY8F713</accession>
<name>A0ABY8F713_9HYPH</name>
<proteinExistence type="predicted"/>
<dbReference type="EMBL" id="CP120863">
    <property type="protein sequence ID" value="WFE90279.1"/>
    <property type="molecule type" value="Genomic_DNA"/>
</dbReference>
<keyword evidence="3" id="KW-1185">Reference proteome</keyword>
<evidence type="ECO:0000313" key="3">
    <source>
        <dbReference type="Proteomes" id="UP001209803"/>
    </source>
</evidence>
<keyword evidence="1" id="KW-0472">Membrane</keyword>
<keyword evidence="1" id="KW-0812">Transmembrane</keyword>